<dbReference type="EMBL" id="DYUX01000001">
    <property type="protein sequence ID" value="HJG40839.1"/>
    <property type="molecule type" value="Genomic_DNA"/>
</dbReference>
<comment type="caution">
    <text evidence="2">The sequence shown here is derived from an EMBL/GenBank/DDBJ whole genome shotgun (WGS) entry which is preliminary data.</text>
</comment>
<protein>
    <submittedName>
        <fullName evidence="2">Uncharacterized protein</fullName>
    </submittedName>
</protein>
<evidence type="ECO:0000256" key="1">
    <source>
        <dbReference type="SAM" id="MobiDB-lite"/>
    </source>
</evidence>
<proteinExistence type="predicted"/>
<organism evidence="2 3">
    <name type="scientific">Bifidobacterium pullorum subsp. gallinarum</name>
    <dbReference type="NCBI Taxonomy" id="78344"/>
    <lineage>
        <taxon>Bacteria</taxon>
        <taxon>Bacillati</taxon>
        <taxon>Actinomycetota</taxon>
        <taxon>Actinomycetes</taxon>
        <taxon>Bifidobacteriales</taxon>
        <taxon>Bifidobacteriaceae</taxon>
        <taxon>Bifidobacterium</taxon>
    </lineage>
</organism>
<name>A0A921IVB4_9BIFI</name>
<sequence>MRKGKFTAKERAYLLTLPAVESVTQGRIFYTEEFKADCMRRYHEGDSPMRIFAEAGLYSDLIGYKRIERCVSRWRESERKGRLAYIASIEAREQDLDSNSAESDTPADTAARGGVSETVGEVEPHLDAPASETTLDEQDQQMLDEVIKRGRRRWRVKDRTVPPDPYSHAADVSGLLLVRYEARLRSLERQVADLKDEVHRLQQ</sequence>
<evidence type="ECO:0000313" key="3">
    <source>
        <dbReference type="Proteomes" id="UP000786560"/>
    </source>
</evidence>
<evidence type="ECO:0000313" key="2">
    <source>
        <dbReference type="EMBL" id="HJG40839.1"/>
    </source>
</evidence>
<dbReference type="AlphaFoldDB" id="A0A921IVB4"/>
<accession>A0A921IVB4</accession>
<dbReference type="Proteomes" id="UP000786560">
    <property type="component" value="Unassembled WGS sequence"/>
</dbReference>
<reference evidence="2" key="1">
    <citation type="journal article" date="2021" name="PeerJ">
        <title>Extensive microbial diversity within the chicken gut microbiome revealed by metagenomics and culture.</title>
        <authorList>
            <person name="Gilroy R."/>
            <person name="Ravi A."/>
            <person name="Getino M."/>
            <person name="Pursley I."/>
            <person name="Horton D.L."/>
            <person name="Alikhan N.F."/>
            <person name="Baker D."/>
            <person name="Gharbi K."/>
            <person name="Hall N."/>
            <person name="Watson M."/>
            <person name="Adriaenssens E.M."/>
            <person name="Foster-Nyarko E."/>
            <person name="Jarju S."/>
            <person name="Secka A."/>
            <person name="Antonio M."/>
            <person name="Oren A."/>
            <person name="Chaudhuri R.R."/>
            <person name="La Ragione R."/>
            <person name="Hildebrand F."/>
            <person name="Pallen M.J."/>
        </authorList>
    </citation>
    <scope>NUCLEOTIDE SEQUENCE</scope>
    <source>
        <strain evidence="2">ChiBcolR7-4860</strain>
    </source>
</reference>
<feature type="region of interest" description="Disordered" evidence="1">
    <location>
        <begin position="94"/>
        <end position="117"/>
    </location>
</feature>
<gene>
    <name evidence="2" type="ORF">K8U73_00320</name>
</gene>
<dbReference type="RefSeq" id="WP_278710596.1">
    <property type="nucleotide sequence ID" value="NZ_DYUX01000001.1"/>
</dbReference>
<reference evidence="2" key="2">
    <citation type="submission" date="2021-09" db="EMBL/GenBank/DDBJ databases">
        <authorList>
            <person name="Gilroy R."/>
        </authorList>
    </citation>
    <scope>NUCLEOTIDE SEQUENCE</scope>
    <source>
        <strain evidence="2">ChiBcolR7-4860</strain>
    </source>
</reference>